<dbReference type="InterPro" id="IPR016064">
    <property type="entry name" value="NAD/diacylglycerol_kinase_sf"/>
</dbReference>
<dbReference type="PROSITE" id="PS50146">
    <property type="entry name" value="DAGK"/>
    <property type="match status" value="1"/>
</dbReference>
<dbReference type="InterPro" id="IPR001206">
    <property type="entry name" value="Diacylglycerol_kinase_cat_dom"/>
</dbReference>
<evidence type="ECO:0000259" key="2">
    <source>
        <dbReference type="PROSITE" id="PS50146"/>
    </source>
</evidence>
<keyword evidence="3" id="KW-0418">Kinase</keyword>
<dbReference type="EMBL" id="JBHFNT010000194">
    <property type="protein sequence ID" value="MFB2837066.1"/>
    <property type="molecule type" value="Genomic_DNA"/>
</dbReference>
<dbReference type="PANTHER" id="PTHR30492:SF0">
    <property type="entry name" value="METHYLGLYOXAL SYNTHASE"/>
    <property type="match status" value="1"/>
</dbReference>
<dbReference type="InterPro" id="IPR005218">
    <property type="entry name" value="Diacylglycerol/lipid_kinase"/>
</dbReference>
<dbReference type="RefSeq" id="WP_413279424.1">
    <property type="nucleotide sequence ID" value="NZ_JBHFNT010000194.1"/>
</dbReference>
<evidence type="ECO:0000313" key="3">
    <source>
        <dbReference type="EMBL" id="MFB2837066.1"/>
    </source>
</evidence>
<dbReference type="Gene3D" id="2.60.200.40">
    <property type="match status" value="1"/>
</dbReference>
<accession>A0ABV4WPP7</accession>
<dbReference type="GO" id="GO:0016301">
    <property type="term" value="F:kinase activity"/>
    <property type="evidence" value="ECO:0007669"/>
    <property type="project" value="UniProtKB-KW"/>
</dbReference>
<feature type="compositionally biased region" description="Polar residues" evidence="1">
    <location>
        <begin position="337"/>
        <end position="350"/>
    </location>
</feature>
<reference evidence="3 4" key="1">
    <citation type="submission" date="2024-09" db="EMBL/GenBank/DDBJ databases">
        <title>Floridaenema gen nov. (Aerosakkonemataceae, Aerosakkonematales ord. nov., Cyanobacteria) from benthic tropical and subtropical fresh waters, with the description of four new species.</title>
        <authorList>
            <person name="Moretto J.A."/>
            <person name="Berthold D.E."/>
            <person name="Lefler F.W."/>
            <person name="Huang I.-S."/>
            <person name="Laughinghouse H. IV."/>
        </authorList>
    </citation>
    <scope>NUCLEOTIDE SEQUENCE [LARGE SCALE GENOMIC DNA]</scope>
    <source>
        <strain evidence="3 4">BLCC-F167</strain>
    </source>
</reference>
<evidence type="ECO:0000313" key="4">
    <source>
        <dbReference type="Proteomes" id="UP001576780"/>
    </source>
</evidence>
<feature type="region of interest" description="Disordered" evidence="1">
    <location>
        <begin position="323"/>
        <end position="350"/>
    </location>
</feature>
<feature type="compositionally biased region" description="Basic and acidic residues" evidence="1">
    <location>
        <begin position="323"/>
        <end position="336"/>
    </location>
</feature>
<dbReference type="InterPro" id="IPR017438">
    <property type="entry name" value="ATP-NAD_kinase_N"/>
</dbReference>
<keyword evidence="3" id="KW-0808">Transferase</keyword>
<dbReference type="NCBIfam" id="TIGR00147">
    <property type="entry name" value="YegS/Rv2252/BmrU family lipid kinase"/>
    <property type="match status" value="1"/>
</dbReference>
<dbReference type="SUPFAM" id="SSF111331">
    <property type="entry name" value="NAD kinase/diacylglycerol kinase-like"/>
    <property type="match status" value="1"/>
</dbReference>
<dbReference type="PANTHER" id="PTHR30492">
    <property type="entry name" value="METHYLGLYOXAL SYNTHASE"/>
    <property type="match status" value="1"/>
</dbReference>
<dbReference type="Gene3D" id="3.40.50.10330">
    <property type="entry name" value="Probable inorganic polyphosphate/atp-NAD kinase, domain 1"/>
    <property type="match status" value="1"/>
</dbReference>
<dbReference type="InterPro" id="IPR004363">
    <property type="entry name" value="Methylgl_synth"/>
</dbReference>
<dbReference type="Proteomes" id="UP001576780">
    <property type="component" value="Unassembled WGS sequence"/>
</dbReference>
<keyword evidence="4" id="KW-1185">Reference proteome</keyword>
<dbReference type="InterPro" id="IPR045540">
    <property type="entry name" value="YegS/DAGK_C"/>
</dbReference>
<organism evidence="3 4">
    <name type="scientific">Floridaenema evergladense BLCC-F167</name>
    <dbReference type="NCBI Taxonomy" id="3153639"/>
    <lineage>
        <taxon>Bacteria</taxon>
        <taxon>Bacillati</taxon>
        <taxon>Cyanobacteriota</taxon>
        <taxon>Cyanophyceae</taxon>
        <taxon>Oscillatoriophycideae</taxon>
        <taxon>Aerosakkonematales</taxon>
        <taxon>Aerosakkonemataceae</taxon>
        <taxon>Floridanema</taxon>
        <taxon>Floridanema evergladense</taxon>
    </lineage>
</organism>
<evidence type="ECO:0000256" key="1">
    <source>
        <dbReference type="SAM" id="MobiDB-lite"/>
    </source>
</evidence>
<dbReference type="Pfam" id="PF00781">
    <property type="entry name" value="DAGK_cat"/>
    <property type="match status" value="1"/>
</dbReference>
<comment type="caution">
    <text evidence="3">The sequence shown here is derived from an EMBL/GenBank/DDBJ whole genome shotgun (WGS) entry which is preliminary data.</text>
</comment>
<gene>
    <name evidence="3" type="ORF">ACE1CA_21280</name>
</gene>
<name>A0ABV4WPP7_9CYAN</name>
<dbReference type="NCBIfam" id="NF002033">
    <property type="entry name" value="PRK00861.1"/>
    <property type="match status" value="1"/>
</dbReference>
<dbReference type="Pfam" id="PF19279">
    <property type="entry name" value="YegS_C"/>
    <property type="match status" value="1"/>
</dbReference>
<protein>
    <submittedName>
        <fullName evidence="3">YegS/Rv2252/BmrU family lipid kinase</fullName>
    </submittedName>
</protein>
<feature type="domain" description="DAGKc" evidence="2">
    <location>
        <begin position="17"/>
        <end position="146"/>
    </location>
</feature>
<dbReference type="SMART" id="SM00046">
    <property type="entry name" value="DAGKc"/>
    <property type="match status" value="1"/>
</dbReference>
<proteinExistence type="predicted"/>
<sequence length="350" mass="37313">MMSENEVIKTETDRQTPKYTSACLIFNPIAGRGNNETDLELIKSILEPELQLDIQFTSEEVSPTQLAREALERGAKLVIASGGDGTISAAADALINSNIPLAVIPRGTANAFAASMGIPANIEAACQVILEGVTRVISTARCNGKPMLLLAGIGLEAETIAKADRAAKNRLGIFAYILSAINQLKDLKSFDTRFEREDEVISFSAVGVTVANVAPPTSILAQGPASLVPDDEFLDVTIFAPVSVLNAIAASYHLLKSAFSGTPTERNDIGYLRVKRALINTDPPQKVVVDGEVIGTTPVFVEAIPKSLIVMIPQSQAEAPVEKLEGLPDLTIEPKENNNLSNSDSEYPES</sequence>